<dbReference type="EMBL" id="PDND01000231">
    <property type="protein sequence ID" value="PGH29554.1"/>
    <property type="molecule type" value="Genomic_DNA"/>
</dbReference>
<dbReference type="Proteomes" id="UP000226031">
    <property type="component" value="Unassembled WGS sequence"/>
</dbReference>
<proteinExistence type="predicted"/>
<reference evidence="1 2" key="1">
    <citation type="submission" date="2017-10" db="EMBL/GenBank/DDBJ databases">
        <title>Comparative genomics in systemic dimorphic fungi from Ajellomycetaceae.</title>
        <authorList>
            <person name="Munoz J.F."/>
            <person name="Mcewen J.G."/>
            <person name="Clay O.K."/>
            <person name="Cuomo C.A."/>
        </authorList>
    </citation>
    <scope>NUCLEOTIDE SEQUENCE [LARGE SCALE GENOMIC DNA]</scope>
    <source>
        <strain evidence="1 2">UAMH4076</strain>
    </source>
</reference>
<name>A0A2B7YZL9_9EURO</name>
<accession>A0A2B7YZL9</accession>
<dbReference type="STRING" id="73230.A0A2B7YZL9"/>
<evidence type="ECO:0000313" key="2">
    <source>
        <dbReference type="Proteomes" id="UP000226031"/>
    </source>
</evidence>
<keyword evidence="2" id="KW-1185">Reference proteome</keyword>
<gene>
    <name evidence="1" type="ORF">GX50_07696</name>
</gene>
<organism evidence="1 2">
    <name type="scientific">[Emmonsia] crescens</name>
    <dbReference type="NCBI Taxonomy" id="73230"/>
    <lineage>
        <taxon>Eukaryota</taxon>
        <taxon>Fungi</taxon>
        <taxon>Dikarya</taxon>
        <taxon>Ascomycota</taxon>
        <taxon>Pezizomycotina</taxon>
        <taxon>Eurotiomycetes</taxon>
        <taxon>Eurotiomycetidae</taxon>
        <taxon>Onygenales</taxon>
        <taxon>Ajellomycetaceae</taxon>
        <taxon>Emergomyces</taxon>
    </lineage>
</organism>
<protein>
    <submittedName>
        <fullName evidence="1">Uncharacterized protein</fullName>
    </submittedName>
</protein>
<comment type="caution">
    <text evidence="1">The sequence shown here is derived from an EMBL/GenBank/DDBJ whole genome shotgun (WGS) entry which is preliminary data.</text>
</comment>
<sequence length="135" mass="15193">MTTLSLRGKDVSLEEGLDDNNNILHQLGYAQKHKDFSSQLVSLKTEIEATVTFHLRARCCELGDKAKWMFGSYNVCIPVCINSLSDNHPLVRIPLVPFMIGEENNPGNMDKKLRSEAATYIWIHKHCPSVPIPSL</sequence>
<dbReference type="AlphaFoldDB" id="A0A2B7YZL9"/>
<evidence type="ECO:0000313" key="1">
    <source>
        <dbReference type="EMBL" id="PGH29554.1"/>
    </source>
</evidence>